<keyword evidence="7" id="KW-0325">Glycoprotein</keyword>
<dbReference type="SUPFAM" id="SSF48726">
    <property type="entry name" value="Immunoglobulin"/>
    <property type="match status" value="1"/>
</dbReference>
<dbReference type="InterPro" id="IPR013106">
    <property type="entry name" value="Ig_V-set"/>
</dbReference>
<dbReference type="PROSITE" id="PS50835">
    <property type="entry name" value="IG_LIKE"/>
    <property type="match status" value="1"/>
</dbReference>
<keyword evidence="14" id="KW-1185">Reference proteome</keyword>
<dbReference type="Pfam" id="PF07686">
    <property type="entry name" value="V-set"/>
    <property type="match status" value="1"/>
</dbReference>
<dbReference type="InterPro" id="IPR007110">
    <property type="entry name" value="Ig-like_dom"/>
</dbReference>
<keyword evidence="4 10" id="KW-1133">Transmembrane helix</keyword>
<feature type="domain" description="Ig-like" evidence="12">
    <location>
        <begin position="38"/>
        <end position="147"/>
    </location>
</feature>
<keyword evidence="2 10" id="KW-0812">Transmembrane</keyword>
<evidence type="ECO:0000256" key="4">
    <source>
        <dbReference type="ARBA" id="ARBA00022989"/>
    </source>
</evidence>
<dbReference type="Proteomes" id="UP001314169">
    <property type="component" value="Chromosome 2"/>
</dbReference>
<evidence type="ECO:0000256" key="10">
    <source>
        <dbReference type="SAM" id="Phobius"/>
    </source>
</evidence>
<evidence type="ECO:0000256" key="6">
    <source>
        <dbReference type="ARBA" id="ARBA00023157"/>
    </source>
</evidence>
<comment type="subcellular location">
    <subcellularLocation>
        <location evidence="1">Membrane</location>
        <topology evidence="1">Single-pass type I membrane protein</topology>
    </subcellularLocation>
</comment>
<accession>A0ABN9ZZF7</accession>
<evidence type="ECO:0000256" key="8">
    <source>
        <dbReference type="ARBA" id="ARBA00023319"/>
    </source>
</evidence>
<feature type="transmembrane region" description="Helical" evidence="10">
    <location>
        <begin position="264"/>
        <end position="291"/>
    </location>
</feature>
<dbReference type="PANTHER" id="PTHR13869:SF19">
    <property type="entry name" value="MYELIN PROTEIN ZERO-LIKE PROTEIN 1"/>
    <property type="match status" value="1"/>
</dbReference>
<evidence type="ECO:0000259" key="12">
    <source>
        <dbReference type="PROSITE" id="PS50835"/>
    </source>
</evidence>
<dbReference type="Gene3D" id="2.60.40.10">
    <property type="entry name" value="Immunoglobulins"/>
    <property type="match status" value="1"/>
</dbReference>
<feature type="compositionally biased region" description="Pro residues" evidence="9">
    <location>
        <begin position="235"/>
        <end position="258"/>
    </location>
</feature>
<feature type="chain" id="PRO_5046062831" description="Ig-like domain-containing protein" evidence="11">
    <location>
        <begin position="40"/>
        <end position="320"/>
    </location>
</feature>
<evidence type="ECO:0000256" key="2">
    <source>
        <dbReference type="ARBA" id="ARBA00022692"/>
    </source>
</evidence>
<dbReference type="InterPro" id="IPR000920">
    <property type="entry name" value="Myelin_P0-rel"/>
</dbReference>
<keyword evidence="5 10" id="KW-0472">Membrane</keyword>
<evidence type="ECO:0000256" key="7">
    <source>
        <dbReference type="ARBA" id="ARBA00023180"/>
    </source>
</evidence>
<evidence type="ECO:0000313" key="13">
    <source>
        <dbReference type="EMBL" id="CAK6441652.1"/>
    </source>
</evidence>
<dbReference type="SMART" id="SM00406">
    <property type="entry name" value="IGv"/>
    <property type="match status" value="1"/>
</dbReference>
<dbReference type="InterPro" id="IPR013783">
    <property type="entry name" value="Ig-like_fold"/>
</dbReference>
<dbReference type="SMART" id="SM00409">
    <property type="entry name" value="IG"/>
    <property type="match status" value="1"/>
</dbReference>
<evidence type="ECO:0000256" key="9">
    <source>
        <dbReference type="SAM" id="MobiDB-lite"/>
    </source>
</evidence>
<name>A0ABN9ZZF7_PIPNA</name>
<reference evidence="13" key="1">
    <citation type="submission" date="2023-12" db="EMBL/GenBank/DDBJ databases">
        <authorList>
            <person name="Brown T."/>
        </authorList>
    </citation>
    <scope>NUCLEOTIDE SEQUENCE</scope>
</reference>
<sequence>MWAPPAWAGAGADTAIPAGSCLWAVLAAALGLLTAGVSALEVITPKEIYVPYGTQGVLSCKFKSKITTGPATTVSWSFRPGEIHTTVSFFLFVDGQVFLGNDPLFKNRVTWAGDLHKKDASIKIQNMQYDHNGTYICDVKNPPDIVSEPGYIVLYVVEKEVPTPPPTPQPRTPRPQPPQPRPPPPRPPPPRTPPPRPPPPRTPLPPPPKPRTLLPQPQQPGTPLPQSPSPGTALPRPPPPGTPLPRPPQPGTPLPRPPQLGTPVWQVVGIAAAVFLGLILLLLLIILVLWYKKKPSYPDYTRDESYMRSETTPADITVTK</sequence>
<protein>
    <recommendedName>
        <fullName evidence="12">Ig-like domain-containing protein</fullName>
    </recommendedName>
</protein>
<dbReference type="PANTHER" id="PTHR13869">
    <property type="entry name" value="MYELIN P0 RELATED"/>
    <property type="match status" value="1"/>
</dbReference>
<dbReference type="InterPro" id="IPR003599">
    <property type="entry name" value="Ig_sub"/>
</dbReference>
<feature type="compositionally biased region" description="Pro residues" evidence="9">
    <location>
        <begin position="217"/>
        <end position="228"/>
    </location>
</feature>
<evidence type="ECO:0000256" key="3">
    <source>
        <dbReference type="ARBA" id="ARBA00022729"/>
    </source>
</evidence>
<feature type="signal peptide" evidence="11">
    <location>
        <begin position="1"/>
        <end position="39"/>
    </location>
</feature>
<gene>
    <name evidence="13" type="ORF">MPIPNATIZW_LOCUS9958</name>
</gene>
<evidence type="ECO:0000256" key="11">
    <source>
        <dbReference type="SAM" id="SignalP"/>
    </source>
</evidence>
<dbReference type="InterPro" id="IPR036179">
    <property type="entry name" value="Ig-like_dom_sf"/>
</dbReference>
<evidence type="ECO:0000256" key="5">
    <source>
        <dbReference type="ARBA" id="ARBA00023136"/>
    </source>
</evidence>
<feature type="region of interest" description="Disordered" evidence="9">
    <location>
        <begin position="162"/>
        <end position="258"/>
    </location>
</feature>
<feature type="compositionally biased region" description="Pro residues" evidence="9">
    <location>
        <begin position="162"/>
        <end position="210"/>
    </location>
</feature>
<keyword evidence="8" id="KW-0393">Immunoglobulin domain</keyword>
<keyword evidence="3 11" id="KW-0732">Signal</keyword>
<dbReference type="EMBL" id="OY882859">
    <property type="protein sequence ID" value="CAK6441652.1"/>
    <property type="molecule type" value="Genomic_DNA"/>
</dbReference>
<keyword evidence="6" id="KW-1015">Disulfide bond</keyword>
<evidence type="ECO:0000256" key="1">
    <source>
        <dbReference type="ARBA" id="ARBA00004479"/>
    </source>
</evidence>
<organism evidence="13 14">
    <name type="scientific">Pipistrellus nathusii</name>
    <name type="common">Nathusius' pipistrelle</name>
    <dbReference type="NCBI Taxonomy" id="59473"/>
    <lineage>
        <taxon>Eukaryota</taxon>
        <taxon>Metazoa</taxon>
        <taxon>Chordata</taxon>
        <taxon>Craniata</taxon>
        <taxon>Vertebrata</taxon>
        <taxon>Euteleostomi</taxon>
        <taxon>Mammalia</taxon>
        <taxon>Eutheria</taxon>
        <taxon>Laurasiatheria</taxon>
        <taxon>Chiroptera</taxon>
        <taxon>Yangochiroptera</taxon>
        <taxon>Vespertilionidae</taxon>
        <taxon>Pipistrellus</taxon>
    </lineage>
</organism>
<dbReference type="PRINTS" id="PR00213">
    <property type="entry name" value="MYELINP0"/>
</dbReference>
<evidence type="ECO:0000313" key="14">
    <source>
        <dbReference type="Proteomes" id="UP001314169"/>
    </source>
</evidence>
<proteinExistence type="predicted"/>